<proteinExistence type="predicted"/>
<protein>
    <submittedName>
        <fullName evidence="3">Uncharacterized protein</fullName>
    </submittedName>
</protein>
<reference evidence="3" key="1">
    <citation type="submission" date="2021-02" db="EMBL/GenBank/DDBJ databases">
        <authorList>
            <person name="Nowell W R."/>
        </authorList>
    </citation>
    <scope>NUCLEOTIDE SEQUENCE</scope>
</reference>
<evidence type="ECO:0000256" key="1">
    <source>
        <dbReference type="SAM" id="Phobius"/>
    </source>
</evidence>
<dbReference type="OrthoDB" id="10059650at2759"/>
<evidence type="ECO:0000313" key="3">
    <source>
        <dbReference type="EMBL" id="CAF1257287.1"/>
    </source>
</evidence>
<comment type="caution">
    <text evidence="3">The sequence shown here is derived from an EMBL/GenBank/DDBJ whole genome shotgun (WGS) entry which is preliminary data.</text>
</comment>
<dbReference type="AlphaFoldDB" id="A0A815APK4"/>
<organism evidence="3 4">
    <name type="scientific">Adineta ricciae</name>
    <name type="common">Rotifer</name>
    <dbReference type="NCBI Taxonomy" id="249248"/>
    <lineage>
        <taxon>Eukaryota</taxon>
        <taxon>Metazoa</taxon>
        <taxon>Spiralia</taxon>
        <taxon>Gnathifera</taxon>
        <taxon>Rotifera</taxon>
        <taxon>Eurotatoria</taxon>
        <taxon>Bdelloidea</taxon>
        <taxon>Adinetida</taxon>
        <taxon>Adinetidae</taxon>
        <taxon>Adineta</taxon>
    </lineage>
</organism>
<sequence>MIKFIYTVTSTYTLFIVVLLSIATVSWASSCDYTQRTCYGNFGTWCCSADATCGASDGVCYESSNLPPAVIAIIIIVSIFCFVVCLSCCIQSRQREQRLRAAAVNSQTRLYPASYQNNTIRGPIRVVQVRHASHVRAVPSVATLPSLYEAPPPSYEIAVATSPSVHQLPASPPMTATVEQSDVSNV</sequence>
<dbReference type="PROSITE" id="PS51257">
    <property type="entry name" value="PROKAR_LIPOPROTEIN"/>
    <property type="match status" value="1"/>
</dbReference>
<gene>
    <name evidence="3" type="ORF">EDS130_LOCUS28316</name>
</gene>
<evidence type="ECO:0000256" key="2">
    <source>
        <dbReference type="SAM" id="SignalP"/>
    </source>
</evidence>
<dbReference type="Proteomes" id="UP000663852">
    <property type="component" value="Unassembled WGS sequence"/>
</dbReference>
<accession>A0A815APK4</accession>
<feature type="transmembrane region" description="Helical" evidence="1">
    <location>
        <begin position="69"/>
        <end position="90"/>
    </location>
</feature>
<dbReference type="EMBL" id="CAJNOJ010000184">
    <property type="protein sequence ID" value="CAF1257287.1"/>
    <property type="molecule type" value="Genomic_DNA"/>
</dbReference>
<keyword evidence="1" id="KW-0472">Membrane</keyword>
<feature type="chain" id="PRO_5032301786" evidence="2">
    <location>
        <begin position="29"/>
        <end position="186"/>
    </location>
</feature>
<evidence type="ECO:0000313" key="4">
    <source>
        <dbReference type="Proteomes" id="UP000663852"/>
    </source>
</evidence>
<keyword evidence="1" id="KW-1133">Transmembrane helix</keyword>
<name>A0A815APK4_ADIRI</name>
<feature type="signal peptide" evidence="2">
    <location>
        <begin position="1"/>
        <end position="28"/>
    </location>
</feature>
<keyword evidence="2" id="KW-0732">Signal</keyword>
<keyword evidence="1" id="KW-0812">Transmembrane</keyword>